<dbReference type="OrthoDB" id="9790710at2"/>
<evidence type="ECO:0000313" key="4">
    <source>
        <dbReference type="Proteomes" id="UP000025047"/>
    </source>
</evidence>
<gene>
    <name evidence="3" type="ORF">Lokhon_00776</name>
</gene>
<keyword evidence="4" id="KW-1185">Reference proteome</keyword>
<protein>
    <submittedName>
        <fullName evidence="3">Glycosyl transferase, group 1</fullName>
    </submittedName>
</protein>
<dbReference type="Proteomes" id="UP000025047">
    <property type="component" value="Unassembled WGS sequence"/>
</dbReference>
<organism evidence="3 4">
    <name type="scientific">Limimaricola hongkongensis DSM 17492</name>
    <dbReference type="NCBI Taxonomy" id="1122180"/>
    <lineage>
        <taxon>Bacteria</taxon>
        <taxon>Pseudomonadati</taxon>
        <taxon>Pseudomonadota</taxon>
        <taxon>Alphaproteobacteria</taxon>
        <taxon>Rhodobacterales</taxon>
        <taxon>Paracoccaceae</taxon>
        <taxon>Limimaricola</taxon>
    </lineage>
</organism>
<dbReference type="Gene3D" id="3.40.50.2000">
    <property type="entry name" value="Glycogen Phosphorylase B"/>
    <property type="match status" value="1"/>
</dbReference>
<dbReference type="RefSeq" id="WP_017927723.1">
    <property type="nucleotide sequence ID" value="NZ_KB822996.1"/>
</dbReference>
<comment type="caution">
    <text evidence="3">The sequence shown here is derived from an EMBL/GenBank/DDBJ whole genome shotgun (WGS) entry which is preliminary data.</text>
</comment>
<dbReference type="GO" id="GO:0009103">
    <property type="term" value="P:lipopolysaccharide biosynthetic process"/>
    <property type="evidence" value="ECO:0007669"/>
    <property type="project" value="TreeGrafter"/>
</dbReference>
<feature type="domain" description="Glycosyl transferase family 1" evidence="2">
    <location>
        <begin position="230"/>
        <end position="365"/>
    </location>
</feature>
<dbReference type="GO" id="GO:0016757">
    <property type="term" value="F:glycosyltransferase activity"/>
    <property type="evidence" value="ECO:0007669"/>
    <property type="project" value="InterPro"/>
</dbReference>
<dbReference type="HOGENOM" id="CLU_009583_34_0_5"/>
<evidence type="ECO:0000259" key="2">
    <source>
        <dbReference type="Pfam" id="PF00534"/>
    </source>
</evidence>
<dbReference type="InterPro" id="IPR001296">
    <property type="entry name" value="Glyco_trans_1"/>
</dbReference>
<dbReference type="SUPFAM" id="SSF53756">
    <property type="entry name" value="UDP-Glycosyltransferase/glycogen phosphorylase"/>
    <property type="match status" value="1"/>
</dbReference>
<accession>A0A017HHH9</accession>
<sequence length="393" mass="42010">MPAPSAFLLDLTRLASRAGRTRTGVDRVERAWLAACLADPRPVFGLARTPLGFVLLDRDGMAGFAAAFDADDWGAPGAVAGLYRRLDPPRRAAQGHLRRGAVARAARPGLGRMLRRHLAPGALYLNTGHANLDDQVMRAVHGARARVAVLLHDTIPLDLPWAARPGTVESFADRLDVVARHADRVIATARATADTIEARLSARGRLPGIVVAPLGVTPARPDFGALPPGLDLDRPYMVALGTIEPRKNHALLLDVWERMGTAAPRLLICGARGWNNAAVFDRLDRGVAGVTELPGLPDGAVAALLSRARALVFPSLAEGYGLPPLEALALGCPVICGDLAICRELLGDRAVYCDPADRYQWEQAIRAQARIARPSPMTPPSWDTHVARALDGL</sequence>
<name>A0A017HHH9_9RHOB</name>
<dbReference type="STRING" id="1122180.Lokhon_00776"/>
<evidence type="ECO:0000313" key="3">
    <source>
        <dbReference type="EMBL" id="EYD73249.1"/>
    </source>
</evidence>
<evidence type="ECO:0000256" key="1">
    <source>
        <dbReference type="ARBA" id="ARBA00022679"/>
    </source>
</evidence>
<proteinExistence type="predicted"/>
<dbReference type="eggNOG" id="COG0438">
    <property type="taxonomic scope" value="Bacteria"/>
</dbReference>
<dbReference type="EMBL" id="APGJ01000003">
    <property type="protein sequence ID" value="EYD73249.1"/>
    <property type="molecule type" value="Genomic_DNA"/>
</dbReference>
<dbReference type="PATRIC" id="fig|1122180.6.peg.774"/>
<keyword evidence="1 3" id="KW-0808">Transferase</keyword>
<reference evidence="3 4" key="1">
    <citation type="submission" date="2013-03" db="EMBL/GenBank/DDBJ databases">
        <authorList>
            <person name="Fiebig A."/>
            <person name="Goeker M."/>
            <person name="Klenk H.-P.P."/>
        </authorList>
    </citation>
    <scope>NUCLEOTIDE SEQUENCE [LARGE SCALE GENOMIC DNA]</scope>
    <source>
        <strain evidence="3 4">DSM 17492</strain>
    </source>
</reference>
<dbReference type="Pfam" id="PF00534">
    <property type="entry name" value="Glycos_transf_1"/>
    <property type="match status" value="1"/>
</dbReference>
<dbReference type="PANTHER" id="PTHR46401">
    <property type="entry name" value="GLYCOSYLTRANSFERASE WBBK-RELATED"/>
    <property type="match status" value="1"/>
</dbReference>
<dbReference type="CDD" id="cd03809">
    <property type="entry name" value="GT4_MtfB-like"/>
    <property type="match status" value="1"/>
</dbReference>
<dbReference type="AlphaFoldDB" id="A0A017HHH9"/>
<dbReference type="PANTHER" id="PTHR46401:SF2">
    <property type="entry name" value="GLYCOSYLTRANSFERASE WBBK-RELATED"/>
    <property type="match status" value="1"/>
</dbReference>